<dbReference type="Pfam" id="PF00046">
    <property type="entry name" value="Homeodomain"/>
    <property type="match status" value="1"/>
</dbReference>
<organism evidence="11 12">
    <name type="scientific">Pomacea canaliculata</name>
    <name type="common">Golden apple snail</name>
    <dbReference type="NCBI Taxonomy" id="400727"/>
    <lineage>
        <taxon>Eukaryota</taxon>
        <taxon>Metazoa</taxon>
        <taxon>Spiralia</taxon>
        <taxon>Lophotrochozoa</taxon>
        <taxon>Mollusca</taxon>
        <taxon>Gastropoda</taxon>
        <taxon>Caenogastropoda</taxon>
        <taxon>Architaenioglossa</taxon>
        <taxon>Ampullarioidea</taxon>
        <taxon>Ampullariidae</taxon>
        <taxon>Pomacea</taxon>
    </lineage>
</organism>
<sequence length="561" mass="60138">MLTTMASLGAGRDSGSPLPLPLALTTAERRHYHLHPSHHHHHHHHHHQLLASPYDPIRRLALARLPPPRRPVANKPFTSFCIKDILGGEVDKEDVAKLQAGQGSSIATSASKSRTASKSGINKNRGQTASGNIINNNNNNNNSSNSSSIDRTPITAASPSHSYPPNLSPSARIHVSAVSVNGARIVRPWAPSPSSPDTEISSDDGGDTYQDIDNDDDDDEEISVDDDEPSPRLRAAKTGKSGVSPLDALMAMTSKTFEGLETPDAADARRRDQAALFGKHAPPKKRRKSRTAFTNQQIYELEKRFLYQKYLTPADRDEIAHSLGLTNAQVITWFQNRRAKLKRDLEELKNDVTAARKHPVHKALMGTMAELQLRKVHSDVLKKAAAAAAAAEAAEGSGSRSGERTLHVEDGRRRDSAATPPPSSPSSSSATGPSPSPLPLSLTTCSALSPSASCHSNSSASHLNGGCLRCGSTSPTAVDTDTGSKLNSSEKAMDASSCADLDSAAGRRFVSDNSPQSLDGQEPESRAQEDMDTSNPTDCEGKRTSMEDEERDKASPKTHDS</sequence>
<feature type="domain" description="Homeobox" evidence="10">
    <location>
        <begin position="284"/>
        <end position="344"/>
    </location>
</feature>
<dbReference type="PANTHER" id="PTHR24336:SF8">
    <property type="entry name" value="LADYBIRD EARLY-RELATED"/>
    <property type="match status" value="1"/>
</dbReference>
<keyword evidence="8" id="KW-0175">Coiled coil</keyword>
<evidence type="ECO:0000256" key="9">
    <source>
        <dbReference type="SAM" id="MobiDB-lite"/>
    </source>
</evidence>
<feature type="coiled-coil region" evidence="8">
    <location>
        <begin position="331"/>
        <end position="358"/>
    </location>
</feature>
<feature type="region of interest" description="Disordered" evidence="9">
    <location>
        <begin position="102"/>
        <end position="168"/>
    </location>
</feature>
<evidence type="ECO:0000256" key="8">
    <source>
        <dbReference type="SAM" id="Coils"/>
    </source>
</evidence>
<dbReference type="InterPro" id="IPR009057">
    <property type="entry name" value="Homeodomain-like_sf"/>
</dbReference>
<dbReference type="OMA" id="CPEHEEN"/>
<dbReference type="PROSITE" id="PS00027">
    <property type="entry name" value="HOMEOBOX_1"/>
    <property type="match status" value="1"/>
</dbReference>
<dbReference type="GO" id="GO:0000981">
    <property type="term" value="F:DNA-binding transcription factor activity, RNA polymerase II-specific"/>
    <property type="evidence" value="ECO:0007669"/>
    <property type="project" value="InterPro"/>
</dbReference>
<gene>
    <name evidence="11" type="ORF">C0Q70_09347</name>
</gene>
<feature type="compositionally biased region" description="Polar residues" evidence="9">
    <location>
        <begin position="155"/>
        <end position="168"/>
    </location>
</feature>
<feature type="compositionally biased region" description="Polar residues" evidence="9">
    <location>
        <begin position="120"/>
        <end position="131"/>
    </location>
</feature>
<dbReference type="FunFam" id="1.10.10.60:FF:000098">
    <property type="entry name" value="Transcription factor LBX1"/>
    <property type="match status" value="1"/>
</dbReference>
<dbReference type="EMBL" id="PZQS01000005">
    <property type="protein sequence ID" value="PVD30086.1"/>
    <property type="molecule type" value="Genomic_DNA"/>
</dbReference>
<feature type="region of interest" description="Disordered" evidence="9">
    <location>
        <begin position="1"/>
        <end position="21"/>
    </location>
</feature>
<protein>
    <recommendedName>
        <fullName evidence="10">Homeobox domain-containing protein</fullName>
    </recommendedName>
</protein>
<evidence type="ECO:0000256" key="3">
    <source>
        <dbReference type="ARBA" id="ARBA00023125"/>
    </source>
</evidence>
<feature type="compositionally biased region" description="Low complexity" evidence="9">
    <location>
        <begin position="494"/>
        <end position="504"/>
    </location>
</feature>
<dbReference type="GO" id="GO:1990837">
    <property type="term" value="F:sequence-specific double-stranded DNA binding"/>
    <property type="evidence" value="ECO:0007669"/>
    <property type="project" value="TreeGrafter"/>
</dbReference>
<keyword evidence="3 6" id="KW-0238">DNA-binding</keyword>
<evidence type="ECO:0000256" key="4">
    <source>
        <dbReference type="ARBA" id="ARBA00023155"/>
    </source>
</evidence>
<dbReference type="PROSITE" id="PS50071">
    <property type="entry name" value="HOMEOBOX_2"/>
    <property type="match status" value="1"/>
</dbReference>
<dbReference type="OrthoDB" id="6159439at2759"/>
<feature type="DNA-binding region" description="Homeobox" evidence="6">
    <location>
        <begin position="286"/>
        <end position="345"/>
    </location>
</feature>
<feature type="compositionally biased region" description="Low complexity" evidence="9">
    <location>
        <begin position="425"/>
        <end position="442"/>
    </location>
</feature>
<evidence type="ECO:0000259" key="10">
    <source>
        <dbReference type="PROSITE" id="PS50071"/>
    </source>
</evidence>
<evidence type="ECO:0000256" key="2">
    <source>
        <dbReference type="ARBA" id="ARBA00022473"/>
    </source>
</evidence>
<evidence type="ECO:0000256" key="7">
    <source>
        <dbReference type="RuleBase" id="RU000682"/>
    </source>
</evidence>
<comment type="subcellular location">
    <subcellularLocation>
        <location evidence="1 6 7">Nucleus</location>
    </subcellularLocation>
</comment>
<feature type="compositionally biased region" description="Polar residues" evidence="9">
    <location>
        <begin position="474"/>
        <end position="490"/>
    </location>
</feature>
<evidence type="ECO:0000256" key="1">
    <source>
        <dbReference type="ARBA" id="ARBA00004123"/>
    </source>
</evidence>
<evidence type="ECO:0000256" key="5">
    <source>
        <dbReference type="ARBA" id="ARBA00023242"/>
    </source>
</evidence>
<feature type="region of interest" description="Disordered" evidence="9">
    <location>
        <begin position="474"/>
        <end position="561"/>
    </location>
</feature>
<feature type="compositionally biased region" description="Acidic residues" evidence="9">
    <location>
        <begin position="200"/>
        <end position="228"/>
    </location>
</feature>
<dbReference type="AlphaFoldDB" id="A0A2T7P9K3"/>
<comment type="caution">
    <text evidence="11">The sequence shown here is derived from an EMBL/GenBank/DDBJ whole genome shotgun (WGS) entry which is preliminary data.</text>
</comment>
<dbReference type="InterPro" id="IPR017970">
    <property type="entry name" value="Homeobox_CS"/>
</dbReference>
<feature type="compositionally biased region" description="Low complexity" evidence="9">
    <location>
        <begin position="132"/>
        <end position="149"/>
    </location>
</feature>
<dbReference type="SUPFAM" id="SSF46689">
    <property type="entry name" value="Homeodomain-like"/>
    <property type="match status" value="1"/>
</dbReference>
<dbReference type="GO" id="GO:0005634">
    <property type="term" value="C:nucleus"/>
    <property type="evidence" value="ECO:0007669"/>
    <property type="project" value="UniProtKB-SubCell"/>
</dbReference>
<reference evidence="11 12" key="1">
    <citation type="submission" date="2018-04" db="EMBL/GenBank/DDBJ databases">
        <title>The genome of golden apple snail Pomacea canaliculata provides insight into stress tolerance and invasive adaptation.</title>
        <authorList>
            <person name="Liu C."/>
            <person name="Liu B."/>
            <person name="Ren Y."/>
            <person name="Zhang Y."/>
            <person name="Wang H."/>
            <person name="Li S."/>
            <person name="Jiang F."/>
            <person name="Yin L."/>
            <person name="Zhang G."/>
            <person name="Qian W."/>
            <person name="Fan W."/>
        </authorList>
    </citation>
    <scope>NUCLEOTIDE SEQUENCE [LARGE SCALE GENOMIC DNA]</scope>
    <source>
        <strain evidence="11">SZHN2017</strain>
        <tissue evidence="11">Muscle</tissue>
    </source>
</reference>
<dbReference type="PANTHER" id="PTHR24336">
    <property type="entry name" value="TRANSCRIPTION FACTOR LBX"/>
    <property type="match status" value="1"/>
</dbReference>
<dbReference type="Proteomes" id="UP000245119">
    <property type="component" value="Linkage Group LG5"/>
</dbReference>
<feature type="compositionally biased region" description="Basic and acidic residues" evidence="9">
    <location>
        <begin position="401"/>
        <end position="416"/>
    </location>
</feature>
<accession>A0A2T7P9K3</accession>
<keyword evidence="12" id="KW-1185">Reference proteome</keyword>
<dbReference type="SMART" id="SM00389">
    <property type="entry name" value="HOX"/>
    <property type="match status" value="1"/>
</dbReference>
<keyword evidence="2" id="KW-0217">Developmental protein</keyword>
<dbReference type="InterPro" id="IPR051892">
    <property type="entry name" value="LBX_TF"/>
</dbReference>
<name>A0A2T7P9K3_POMCA</name>
<dbReference type="CDD" id="cd00086">
    <property type="entry name" value="homeodomain"/>
    <property type="match status" value="1"/>
</dbReference>
<dbReference type="Gene3D" id="1.10.10.60">
    <property type="entry name" value="Homeodomain-like"/>
    <property type="match status" value="1"/>
</dbReference>
<evidence type="ECO:0000313" key="12">
    <source>
        <dbReference type="Proteomes" id="UP000245119"/>
    </source>
</evidence>
<proteinExistence type="predicted"/>
<feature type="compositionally biased region" description="Basic and acidic residues" evidence="9">
    <location>
        <begin position="539"/>
        <end position="561"/>
    </location>
</feature>
<feature type="region of interest" description="Disordered" evidence="9">
    <location>
        <begin position="187"/>
        <end position="241"/>
    </location>
</feature>
<evidence type="ECO:0000256" key="6">
    <source>
        <dbReference type="PROSITE-ProRule" id="PRU00108"/>
    </source>
</evidence>
<feature type="compositionally biased region" description="Low complexity" evidence="9">
    <location>
        <begin position="104"/>
        <end position="119"/>
    </location>
</feature>
<keyword evidence="4 6" id="KW-0371">Homeobox</keyword>
<dbReference type="InterPro" id="IPR001356">
    <property type="entry name" value="HD"/>
</dbReference>
<evidence type="ECO:0000313" key="11">
    <source>
        <dbReference type="EMBL" id="PVD30086.1"/>
    </source>
</evidence>
<feature type="region of interest" description="Disordered" evidence="9">
    <location>
        <begin position="392"/>
        <end position="442"/>
    </location>
</feature>
<keyword evidence="5 6" id="KW-0539">Nucleus</keyword>